<dbReference type="InterPro" id="IPR036397">
    <property type="entry name" value="RNaseH_sf"/>
</dbReference>
<feature type="domain" description="RNase H type-1" evidence="6">
    <location>
        <begin position="438"/>
        <end position="585"/>
    </location>
</feature>
<dbReference type="PANTHER" id="PTHR37984">
    <property type="entry name" value="PROTEIN CBG26694"/>
    <property type="match status" value="1"/>
</dbReference>
<evidence type="ECO:0000256" key="4">
    <source>
        <dbReference type="ARBA" id="ARBA00039658"/>
    </source>
</evidence>
<dbReference type="PANTHER" id="PTHR37984:SF5">
    <property type="entry name" value="PROTEIN NYNRIN-LIKE"/>
    <property type="match status" value="1"/>
</dbReference>
<dbReference type="Gene3D" id="3.10.20.370">
    <property type="match status" value="1"/>
</dbReference>
<feature type="region of interest" description="Disordered" evidence="5">
    <location>
        <begin position="973"/>
        <end position="1176"/>
    </location>
</feature>
<evidence type="ECO:0000313" key="9">
    <source>
        <dbReference type="Proteomes" id="UP001066276"/>
    </source>
</evidence>
<dbReference type="PROSITE" id="PS50994">
    <property type="entry name" value="INTEGRASE"/>
    <property type="match status" value="1"/>
</dbReference>
<dbReference type="InterPro" id="IPR043128">
    <property type="entry name" value="Rev_trsase/Diguanyl_cyclase"/>
</dbReference>
<dbReference type="Pfam" id="PF00078">
    <property type="entry name" value="RVT_1"/>
    <property type="match status" value="1"/>
</dbReference>
<feature type="compositionally biased region" description="Polar residues" evidence="5">
    <location>
        <begin position="984"/>
        <end position="993"/>
    </location>
</feature>
<dbReference type="FunFam" id="3.30.70.270:FF:000020">
    <property type="entry name" value="Transposon Tf2-6 polyprotein-like Protein"/>
    <property type="match status" value="1"/>
</dbReference>
<dbReference type="InterPro" id="IPR000477">
    <property type="entry name" value="RT_dom"/>
</dbReference>
<evidence type="ECO:0000256" key="1">
    <source>
        <dbReference type="ARBA" id="ARBA00010879"/>
    </source>
</evidence>
<comment type="similarity">
    <text evidence="1">Belongs to the beta type-B retroviral polymerase family. HERV class-II K(HML-2) pol subfamily.</text>
</comment>
<gene>
    <name evidence="8" type="ORF">NDU88_006897</name>
</gene>
<feature type="compositionally biased region" description="Basic and acidic residues" evidence="5">
    <location>
        <begin position="1044"/>
        <end position="1076"/>
    </location>
</feature>
<dbReference type="EMBL" id="JANPWB010000013">
    <property type="protein sequence ID" value="KAJ1109537.1"/>
    <property type="molecule type" value="Genomic_DNA"/>
</dbReference>
<sequence>MCSDDGIRIQTSSDGEEEESVKGDEMETVDGNYPLITLFPMITEEDIPAELRETVGKEVWDMTGKEVGLVKGVEPVKVTVKPNATFPQTPQYHMAQDTLMKVAQLIDEFVKQGVLKEILKKDLEALELPFESTLVQYIDDLLIASKTESGCTADTIALLNHLGRNGHKVSPSKLQFCQKKVKYLGHQTEKGSRRIMKERITSVLQMSPPKTRREVRKFLGMVSYCRQWIPNFSTLAKPLLKLTQKDALDEIELKGDEMDAFIELKECMCRAPALGMPDYTKPFTLFCHERDACSLSVLTQAHGGVNRPVAYFSATLDPVAAALPGCLRAVAAVGISLTQSEGIVMGHPVTVMVPHSVEILLTRSRTQHMTGARLTRYETIILGSPNVQLKRCTTLNPATLLPGENAEIENAEDVEHDCLQVTEFCTKPRPDIKDTKLDENDQIIFVDGSCLRDALGILKAGYAVCTVTGVLEASWLQGVYSAQVAELVALTRACQLSTLMKVTIYTDSQYGFGIVHDFGQLWSQRGFLTSSGSPVKNGERIRELLHAIQMPAEIAVVKCSAHTKGQDYVSLGNAYADQVARFCALNCILLRDEWNSISEPELEPAEAFALKVVDTMDELKALQNSVREEERVSWIKSQCTKRPDELWVSNQGKFVLPNCLLPQLARFYHGQAHLGRDAMIRLFKTDWFNPRFRQAAEAVCHRCVICQQMNPGKGTVVNASHIGRASGPFSRMQMDFIEMPVHGGLKYVYVIVCIFSHWIEAYPTRRNDSLTVAKLLLRELIPRFGFPISLESDRGSHFNNEVIKLLCAALNIEQKLHCSYRPEASGLVEQMNGTLKSRMAKICASTNLKWPDALPLVLMSMRNTPDRKTGLSPHEILMGRAMRVPAVPANALLNITDDMVLDYCKGLADVVRSFSHQVEATTLPPIQGPGHTLKAGDWVVIKKHCAGVPNWIHASHTKKVLCPTDEEVEALKLPVPDNKVPSVETEQNRTGSEQADIEEREIFSEDETDSLGEDQGETSDSDEAAEGNKEPEAAESDKEPEESNGDKGLERGEKAGEPDQRRAFPEADGTEKEKENVIVSPEQGDKAEQNETVQTSSEEIAGPSSGHSAKKRQSISPVKLRTREKLNDEGPKVKEKRKEVSVVVPTSSGEKDLTKEESTSEAESKREAKLKRKRIPNRRYSGPEWAYVVNDDWTDEFVSLSLENEEEEIPIEKKSFMDTVD</sequence>
<dbReference type="Pfam" id="PF00075">
    <property type="entry name" value="RNase_H"/>
    <property type="match status" value="1"/>
</dbReference>
<feature type="compositionally biased region" description="Acidic residues" evidence="5">
    <location>
        <begin position="995"/>
        <end position="1025"/>
    </location>
</feature>
<evidence type="ECO:0000259" key="6">
    <source>
        <dbReference type="PROSITE" id="PS50879"/>
    </source>
</evidence>
<dbReference type="GO" id="GO:0004523">
    <property type="term" value="F:RNA-DNA hybrid ribonuclease activity"/>
    <property type="evidence" value="ECO:0007669"/>
    <property type="project" value="UniProtKB-EC"/>
</dbReference>
<dbReference type="InterPro" id="IPR002156">
    <property type="entry name" value="RNaseH_domain"/>
</dbReference>
<evidence type="ECO:0000313" key="8">
    <source>
        <dbReference type="EMBL" id="KAJ1109537.1"/>
    </source>
</evidence>
<feature type="compositionally biased region" description="Basic and acidic residues" evidence="5">
    <location>
        <begin position="1149"/>
        <end position="1167"/>
    </location>
</feature>
<evidence type="ECO:0000256" key="3">
    <source>
        <dbReference type="ARBA" id="ARBA00023268"/>
    </source>
</evidence>
<dbReference type="Proteomes" id="UP001066276">
    <property type="component" value="Chromosome 9"/>
</dbReference>
<dbReference type="SUPFAM" id="SSF56672">
    <property type="entry name" value="DNA/RNA polymerases"/>
    <property type="match status" value="1"/>
</dbReference>
<feature type="region of interest" description="Disordered" evidence="5">
    <location>
        <begin position="1"/>
        <end position="24"/>
    </location>
</feature>
<dbReference type="InterPro" id="IPR041588">
    <property type="entry name" value="Integrase_H2C2"/>
</dbReference>
<dbReference type="InterPro" id="IPR001584">
    <property type="entry name" value="Integrase_cat-core"/>
</dbReference>
<evidence type="ECO:0000256" key="5">
    <source>
        <dbReference type="SAM" id="MobiDB-lite"/>
    </source>
</evidence>
<dbReference type="CDD" id="cd09273">
    <property type="entry name" value="RNase_HI_RT_Bel"/>
    <property type="match status" value="1"/>
</dbReference>
<dbReference type="InterPro" id="IPR043502">
    <property type="entry name" value="DNA/RNA_pol_sf"/>
</dbReference>
<protein>
    <recommendedName>
        <fullName evidence="4">Gypsy retrotransposon integrase-like protein 1</fullName>
        <ecNumber evidence="2">3.1.26.4</ecNumber>
    </recommendedName>
</protein>
<dbReference type="Gene3D" id="1.10.340.70">
    <property type="match status" value="1"/>
</dbReference>
<evidence type="ECO:0000259" key="7">
    <source>
        <dbReference type="PROSITE" id="PS50994"/>
    </source>
</evidence>
<dbReference type="Gene3D" id="3.30.70.270">
    <property type="match status" value="2"/>
</dbReference>
<dbReference type="Pfam" id="PF17919">
    <property type="entry name" value="RT_RNaseH_2"/>
    <property type="match status" value="1"/>
</dbReference>
<dbReference type="GO" id="GO:0015074">
    <property type="term" value="P:DNA integration"/>
    <property type="evidence" value="ECO:0007669"/>
    <property type="project" value="InterPro"/>
</dbReference>
<dbReference type="InterPro" id="IPR012337">
    <property type="entry name" value="RNaseH-like_sf"/>
</dbReference>
<dbReference type="EC" id="3.1.26.4" evidence="2"/>
<accession>A0AAV7N2E1</accession>
<dbReference type="Pfam" id="PF00665">
    <property type="entry name" value="rve"/>
    <property type="match status" value="1"/>
</dbReference>
<dbReference type="InterPro" id="IPR041577">
    <property type="entry name" value="RT_RNaseH_2"/>
</dbReference>
<evidence type="ECO:0000256" key="2">
    <source>
        <dbReference type="ARBA" id="ARBA00012180"/>
    </source>
</evidence>
<keyword evidence="3" id="KW-0511">Multifunctional enzyme</keyword>
<keyword evidence="9" id="KW-1185">Reference proteome</keyword>
<dbReference type="Pfam" id="PF17921">
    <property type="entry name" value="Integrase_H2C2"/>
    <property type="match status" value="1"/>
</dbReference>
<dbReference type="Gene3D" id="3.30.420.10">
    <property type="entry name" value="Ribonuclease H-like superfamily/Ribonuclease H"/>
    <property type="match status" value="2"/>
</dbReference>
<dbReference type="GO" id="GO:0003676">
    <property type="term" value="F:nucleic acid binding"/>
    <property type="evidence" value="ECO:0007669"/>
    <property type="project" value="InterPro"/>
</dbReference>
<dbReference type="InterPro" id="IPR050951">
    <property type="entry name" value="Retrovirus_Pol_polyprotein"/>
</dbReference>
<name>A0AAV7N2E1_PLEWA</name>
<dbReference type="PROSITE" id="PS50879">
    <property type="entry name" value="RNASE_H_1"/>
    <property type="match status" value="1"/>
</dbReference>
<dbReference type="SUPFAM" id="SSF53098">
    <property type="entry name" value="Ribonuclease H-like"/>
    <property type="match status" value="2"/>
</dbReference>
<organism evidence="8 9">
    <name type="scientific">Pleurodeles waltl</name>
    <name type="common">Iberian ribbed newt</name>
    <dbReference type="NCBI Taxonomy" id="8319"/>
    <lineage>
        <taxon>Eukaryota</taxon>
        <taxon>Metazoa</taxon>
        <taxon>Chordata</taxon>
        <taxon>Craniata</taxon>
        <taxon>Vertebrata</taxon>
        <taxon>Euteleostomi</taxon>
        <taxon>Amphibia</taxon>
        <taxon>Batrachia</taxon>
        <taxon>Caudata</taxon>
        <taxon>Salamandroidea</taxon>
        <taxon>Salamandridae</taxon>
        <taxon>Pleurodelinae</taxon>
        <taxon>Pleurodeles</taxon>
    </lineage>
</organism>
<reference evidence="8" key="1">
    <citation type="journal article" date="2022" name="bioRxiv">
        <title>Sequencing and chromosome-scale assembly of the giantPleurodeles waltlgenome.</title>
        <authorList>
            <person name="Brown T."/>
            <person name="Elewa A."/>
            <person name="Iarovenko S."/>
            <person name="Subramanian E."/>
            <person name="Araus A.J."/>
            <person name="Petzold A."/>
            <person name="Susuki M."/>
            <person name="Suzuki K.-i.T."/>
            <person name="Hayashi T."/>
            <person name="Toyoda A."/>
            <person name="Oliveira C."/>
            <person name="Osipova E."/>
            <person name="Leigh N.D."/>
            <person name="Simon A."/>
            <person name="Yun M.H."/>
        </authorList>
    </citation>
    <scope>NUCLEOTIDE SEQUENCE</scope>
    <source>
        <strain evidence="8">20211129_DDA</strain>
        <tissue evidence="8">Liver</tissue>
    </source>
</reference>
<feature type="domain" description="Integrase catalytic" evidence="7">
    <location>
        <begin position="724"/>
        <end position="881"/>
    </location>
</feature>
<proteinExistence type="inferred from homology"/>
<comment type="caution">
    <text evidence="8">The sequence shown here is derived from an EMBL/GenBank/DDBJ whole genome shotgun (WGS) entry which is preliminary data.</text>
</comment>
<dbReference type="AlphaFoldDB" id="A0AAV7N2E1"/>
<feature type="compositionally biased region" description="Basic and acidic residues" evidence="5">
    <location>
        <begin position="1121"/>
        <end position="1140"/>
    </location>
</feature>
<feature type="compositionally biased region" description="Basic and acidic residues" evidence="5">
    <location>
        <begin position="1026"/>
        <end position="1037"/>
    </location>
</feature>